<accession>A0A643ATU2</accession>
<feature type="region of interest" description="Disordered" evidence="1">
    <location>
        <begin position="19"/>
        <end position="75"/>
    </location>
</feature>
<protein>
    <submittedName>
        <fullName evidence="2">Uncharacterized protein</fullName>
    </submittedName>
</protein>
<organism evidence="2 3">
    <name type="scientific">Balaenoptera physalus</name>
    <name type="common">Fin whale</name>
    <name type="synonym">Balaena physalus</name>
    <dbReference type="NCBI Taxonomy" id="9770"/>
    <lineage>
        <taxon>Eukaryota</taxon>
        <taxon>Metazoa</taxon>
        <taxon>Chordata</taxon>
        <taxon>Craniata</taxon>
        <taxon>Vertebrata</taxon>
        <taxon>Euteleostomi</taxon>
        <taxon>Mammalia</taxon>
        <taxon>Eutheria</taxon>
        <taxon>Laurasiatheria</taxon>
        <taxon>Artiodactyla</taxon>
        <taxon>Whippomorpha</taxon>
        <taxon>Cetacea</taxon>
        <taxon>Mysticeti</taxon>
        <taxon>Balaenopteridae</taxon>
        <taxon>Balaenoptera</taxon>
    </lineage>
</organism>
<dbReference type="AlphaFoldDB" id="A0A643ATU2"/>
<evidence type="ECO:0000256" key="1">
    <source>
        <dbReference type="SAM" id="MobiDB-lite"/>
    </source>
</evidence>
<dbReference type="EMBL" id="SGJD01054266">
    <property type="protein sequence ID" value="KAB0336911.1"/>
    <property type="molecule type" value="Genomic_DNA"/>
</dbReference>
<name>A0A643ATU2_BALPH</name>
<keyword evidence="3" id="KW-1185">Reference proteome</keyword>
<feature type="non-terminal residue" evidence="2">
    <location>
        <position position="146"/>
    </location>
</feature>
<dbReference type="Proteomes" id="UP000437017">
    <property type="component" value="Unassembled WGS sequence"/>
</dbReference>
<evidence type="ECO:0000313" key="2">
    <source>
        <dbReference type="EMBL" id="KAB0336911.1"/>
    </source>
</evidence>
<feature type="compositionally biased region" description="Pro residues" evidence="1">
    <location>
        <begin position="63"/>
        <end position="72"/>
    </location>
</feature>
<reference evidence="2 3" key="1">
    <citation type="journal article" date="2019" name="PLoS ONE">
        <title>Genomic analyses reveal an absence of contemporary introgressive admixture between fin whales and blue whales, despite known hybrids.</title>
        <authorList>
            <person name="Westbury M.V."/>
            <person name="Petersen B."/>
            <person name="Lorenzen E.D."/>
        </authorList>
    </citation>
    <scope>NUCLEOTIDE SEQUENCE [LARGE SCALE GENOMIC DNA]</scope>
    <source>
        <strain evidence="2">FinWhale-01</strain>
    </source>
</reference>
<comment type="caution">
    <text evidence="2">The sequence shown here is derived from an EMBL/GenBank/DDBJ whole genome shotgun (WGS) entry which is preliminary data.</text>
</comment>
<feature type="non-terminal residue" evidence="2">
    <location>
        <position position="1"/>
    </location>
</feature>
<gene>
    <name evidence="2" type="ORF">E2I00_019396</name>
</gene>
<evidence type="ECO:0000313" key="3">
    <source>
        <dbReference type="Proteomes" id="UP000437017"/>
    </source>
</evidence>
<sequence length="146" mass="15578">TPTASQGARRVSWALPNILNTDSRENLSDPFAKSALPFPSLSRPCTGAEQSMDHAGPGDLPLHAPPPAPPALGPLGLCDVTGSTGAPVRKSEEYDDFGKLDPWCPLVQKRIHFLVFLGEIKAFSSSHRPRALRTKQLQGASALTAQ</sequence>
<proteinExistence type="predicted"/>